<dbReference type="Pfam" id="PF10979">
    <property type="entry name" value="DUF2786"/>
    <property type="match status" value="1"/>
</dbReference>
<protein>
    <submittedName>
        <fullName evidence="3">DUF2786 domain-containing protein</fullName>
    </submittedName>
</protein>
<dbReference type="InterPro" id="IPR024498">
    <property type="entry name" value="DUF2786"/>
</dbReference>
<dbReference type="EMBL" id="WBZC01000016">
    <property type="protein sequence ID" value="KAB3535652.1"/>
    <property type="molecule type" value="Genomic_DNA"/>
</dbReference>
<organism evidence="3 4">
    <name type="scientific">Alkaliphilus pronyensis</name>
    <dbReference type="NCBI Taxonomy" id="1482732"/>
    <lineage>
        <taxon>Bacteria</taxon>
        <taxon>Bacillati</taxon>
        <taxon>Bacillota</taxon>
        <taxon>Clostridia</taxon>
        <taxon>Peptostreptococcales</taxon>
        <taxon>Natronincolaceae</taxon>
        <taxon>Alkaliphilus</taxon>
    </lineage>
</organism>
<feature type="domain" description="DUF2786" evidence="1">
    <location>
        <begin position="4"/>
        <end position="41"/>
    </location>
</feature>
<feature type="domain" description="DUF7168" evidence="2">
    <location>
        <begin position="57"/>
        <end position="180"/>
    </location>
</feature>
<evidence type="ECO:0000313" key="4">
    <source>
        <dbReference type="Proteomes" id="UP000432715"/>
    </source>
</evidence>
<evidence type="ECO:0000259" key="2">
    <source>
        <dbReference type="Pfam" id="PF23771"/>
    </source>
</evidence>
<dbReference type="RefSeq" id="WP_151860669.1">
    <property type="nucleotide sequence ID" value="NZ_WBZC01000016.1"/>
</dbReference>
<reference evidence="3 4" key="1">
    <citation type="submission" date="2019-10" db="EMBL/GenBank/DDBJ databases">
        <title>Alkaliphilus serpentinus sp. nov. and Alkaliphilus pronyensis sp. nov., two novel anaerobic alkaliphilic species isolated from the serpentinized-hosted hydrothermal field of the Prony Bay (New Caledonia).</title>
        <authorList>
            <person name="Postec A."/>
        </authorList>
    </citation>
    <scope>NUCLEOTIDE SEQUENCE [LARGE SCALE GENOMIC DNA]</scope>
    <source>
        <strain evidence="3 4">LacV</strain>
    </source>
</reference>
<name>A0A6I0F2W3_9FIRM</name>
<dbReference type="OrthoDB" id="1808266at2"/>
<keyword evidence="4" id="KW-1185">Reference proteome</keyword>
<evidence type="ECO:0000259" key="1">
    <source>
        <dbReference type="Pfam" id="PF10979"/>
    </source>
</evidence>
<proteinExistence type="predicted"/>
<gene>
    <name evidence="3" type="ORF">F8154_05840</name>
</gene>
<sequence>MNAKIVEKIKKLLALSESSNEYEAQLSMLKAQELLVRHKLSLKEVRESKIYDSKIKEKVSKVSFTKAKWKAQLAKLIADNFGCYCYFKTRRTHTIAFFGRDEDIDICNIVLEYAVDCIDSKVKRLRYIQVRDGYSTKGLENDYALGFINGLQKKYEEQKRVNQDWGLILVKDREVVEAHSQINFKKRININTSFRGFSDVYYEGCEDGKKFSIADKITDSDYDETPLLKSGI</sequence>
<dbReference type="Pfam" id="PF23771">
    <property type="entry name" value="DUF7168"/>
    <property type="match status" value="1"/>
</dbReference>
<dbReference type="Proteomes" id="UP000432715">
    <property type="component" value="Unassembled WGS sequence"/>
</dbReference>
<dbReference type="InterPro" id="IPR055592">
    <property type="entry name" value="DUF7168"/>
</dbReference>
<evidence type="ECO:0000313" key="3">
    <source>
        <dbReference type="EMBL" id="KAB3535652.1"/>
    </source>
</evidence>
<accession>A0A6I0F2W3</accession>
<comment type="caution">
    <text evidence="3">The sequence shown here is derived from an EMBL/GenBank/DDBJ whole genome shotgun (WGS) entry which is preliminary data.</text>
</comment>
<dbReference type="AlphaFoldDB" id="A0A6I0F2W3"/>